<dbReference type="Proteomes" id="UP001066276">
    <property type="component" value="Chromosome 4_2"/>
</dbReference>
<dbReference type="EMBL" id="JANPWB010000008">
    <property type="protein sequence ID" value="KAJ1161017.1"/>
    <property type="molecule type" value="Genomic_DNA"/>
</dbReference>
<organism evidence="3 4">
    <name type="scientific">Pleurodeles waltl</name>
    <name type="common">Iberian ribbed newt</name>
    <dbReference type="NCBI Taxonomy" id="8319"/>
    <lineage>
        <taxon>Eukaryota</taxon>
        <taxon>Metazoa</taxon>
        <taxon>Chordata</taxon>
        <taxon>Craniata</taxon>
        <taxon>Vertebrata</taxon>
        <taxon>Euteleostomi</taxon>
        <taxon>Amphibia</taxon>
        <taxon>Batrachia</taxon>
        <taxon>Caudata</taxon>
        <taxon>Salamandroidea</taxon>
        <taxon>Salamandridae</taxon>
        <taxon>Pleurodelinae</taxon>
        <taxon>Pleurodeles</taxon>
    </lineage>
</organism>
<comment type="similarity">
    <text evidence="1">Belongs to the IER family.</text>
</comment>
<accession>A0AAV7SAM9</accession>
<evidence type="ECO:0000256" key="1">
    <source>
        <dbReference type="ARBA" id="ARBA00006186"/>
    </source>
</evidence>
<dbReference type="InterPro" id="IPR008653">
    <property type="entry name" value="IER"/>
</dbReference>
<comment type="caution">
    <text evidence="3">The sequence shown here is derived from an EMBL/GenBank/DDBJ whole genome shotgun (WGS) entry which is preliminary data.</text>
</comment>
<sequence length="230" mass="24391">MRLHRSLQLSLVMRSAREVYLSARLEDDEQEENGGLCAPAADQPVVSEEQKCERYEPTATVPVSDMYEKNCTQPSLPQREEGTYTVSLVAVPSLGGSEGALQAAAQEDTGNYPHVEETEPAISEPMEEDETTPASPAAQRLARPNRKRRSCTLSRRAAAEEAELVPSKKARLGDEHEAPPQPQEGAFPSLAKVLQNGIGAVLGAAPPGGCRAGGGGGGAFSIVVRAVVAF</sequence>
<dbReference type="PANTHER" id="PTHR15895">
    <property type="entry name" value="IMMEDIATE EARLY RESPONSE GENE"/>
    <property type="match status" value="1"/>
</dbReference>
<gene>
    <name evidence="3" type="ORF">NDU88_001506</name>
</gene>
<evidence type="ECO:0000256" key="2">
    <source>
        <dbReference type="SAM" id="MobiDB-lite"/>
    </source>
</evidence>
<feature type="region of interest" description="Disordered" evidence="2">
    <location>
        <begin position="120"/>
        <end position="186"/>
    </location>
</feature>
<name>A0AAV7SAM9_PLEWA</name>
<protein>
    <submittedName>
        <fullName evidence="3">Uncharacterized protein</fullName>
    </submittedName>
</protein>
<keyword evidence="4" id="KW-1185">Reference proteome</keyword>
<reference evidence="3" key="1">
    <citation type="journal article" date="2022" name="bioRxiv">
        <title>Sequencing and chromosome-scale assembly of the giantPleurodeles waltlgenome.</title>
        <authorList>
            <person name="Brown T."/>
            <person name="Elewa A."/>
            <person name="Iarovenko S."/>
            <person name="Subramanian E."/>
            <person name="Araus A.J."/>
            <person name="Petzold A."/>
            <person name="Susuki M."/>
            <person name="Suzuki K.-i.T."/>
            <person name="Hayashi T."/>
            <person name="Toyoda A."/>
            <person name="Oliveira C."/>
            <person name="Osipova E."/>
            <person name="Leigh N.D."/>
            <person name="Simon A."/>
            <person name="Yun M.H."/>
        </authorList>
    </citation>
    <scope>NUCLEOTIDE SEQUENCE</scope>
    <source>
        <strain evidence="3">20211129_DDA</strain>
        <tissue evidence="3">Liver</tissue>
    </source>
</reference>
<evidence type="ECO:0000313" key="3">
    <source>
        <dbReference type="EMBL" id="KAJ1161017.1"/>
    </source>
</evidence>
<dbReference type="AlphaFoldDB" id="A0AAV7SAM9"/>
<proteinExistence type="inferred from homology"/>
<evidence type="ECO:0000313" key="4">
    <source>
        <dbReference type="Proteomes" id="UP001066276"/>
    </source>
</evidence>